<feature type="non-terminal residue" evidence="2">
    <location>
        <position position="1"/>
    </location>
</feature>
<dbReference type="EC" id="1.1.1.18" evidence="2"/>
<organism evidence="2">
    <name type="scientific">uncultured Phycisphaerae bacterium</name>
    <dbReference type="NCBI Taxonomy" id="904963"/>
    <lineage>
        <taxon>Bacteria</taxon>
        <taxon>Pseudomonadati</taxon>
        <taxon>Planctomycetota</taxon>
        <taxon>Phycisphaerae</taxon>
        <taxon>environmental samples</taxon>
    </lineage>
</organism>
<evidence type="ECO:0000313" key="2">
    <source>
        <dbReference type="EMBL" id="CAA9384359.1"/>
    </source>
</evidence>
<proteinExistence type="predicted"/>
<keyword evidence="2" id="KW-0560">Oxidoreductase</keyword>
<protein>
    <submittedName>
        <fullName evidence="2">Myo-inositol 2-dehydrogenase 1</fullName>
        <ecNumber evidence="2">1.1.1.18</ecNumber>
    </submittedName>
</protein>
<sequence>ACRHRRLRVDREQAAQGPRQGRLARHRGRHQRRPRAAARRVLPQGRRDRGLARGHGARRRRPGRRRDDERHARARDARRGEPRQARARREARGPKRSGTGARRGRGPGGVRATRHRREGRLQPPLPPGAAQDRKSVV</sequence>
<evidence type="ECO:0000256" key="1">
    <source>
        <dbReference type="SAM" id="MobiDB-lite"/>
    </source>
</evidence>
<gene>
    <name evidence="2" type="ORF">AVDCRST_MAG64-842</name>
</gene>
<name>A0A6J4NCW5_9BACT</name>
<accession>A0A6J4NCW5</accession>
<dbReference type="GO" id="GO:0050112">
    <property type="term" value="F:inositol 2-dehydrogenase (NAD+) activity"/>
    <property type="evidence" value="ECO:0007669"/>
    <property type="project" value="UniProtKB-EC"/>
</dbReference>
<feature type="compositionally biased region" description="Basic residues" evidence="1">
    <location>
        <begin position="55"/>
        <end position="64"/>
    </location>
</feature>
<feature type="non-terminal residue" evidence="2">
    <location>
        <position position="137"/>
    </location>
</feature>
<feature type="compositionally biased region" description="Basic and acidic residues" evidence="1">
    <location>
        <begin position="65"/>
        <end position="93"/>
    </location>
</feature>
<feature type="compositionally biased region" description="Basic residues" evidence="1">
    <location>
        <begin position="22"/>
        <end position="38"/>
    </location>
</feature>
<dbReference type="AlphaFoldDB" id="A0A6J4NCW5"/>
<reference evidence="2" key="1">
    <citation type="submission" date="2020-02" db="EMBL/GenBank/DDBJ databases">
        <authorList>
            <person name="Meier V. D."/>
        </authorList>
    </citation>
    <scope>NUCLEOTIDE SEQUENCE</scope>
    <source>
        <strain evidence="2">AVDCRST_MAG64</strain>
    </source>
</reference>
<feature type="region of interest" description="Disordered" evidence="1">
    <location>
        <begin position="1"/>
        <end position="137"/>
    </location>
</feature>
<dbReference type="EMBL" id="CADCUQ010000204">
    <property type="protein sequence ID" value="CAA9384359.1"/>
    <property type="molecule type" value="Genomic_DNA"/>
</dbReference>